<dbReference type="CDD" id="cd02440">
    <property type="entry name" value="AdoMet_MTases"/>
    <property type="match status" value="1"/>
</dbReference>
<dbReference type="SUPFAM" id="SSF53335">
    <property type="entry name" value="S-adenosyl-L-methionine-dependent methyltransferases"/>
    <property type="match status" value="1"/>
</dbReference>
<proteinExistence type="predicted"/>
<dbReference type="Gene3D" id="3.40.50.150">
    <property type="entry name" value="Vaccinia Virus protein VP39"/>
    <property type="match status" value="1"/>
</dbReference>
<accession>A0A1F6M862</accession>
<gene>
    <name evidence="2" type="ORF">A3J66_02845</name>
</gene>
<dbReference type="Pfam" id="PF13847">
    <property type="entry name" value="Methyltransf_31"/>
    <property type="match status" value="1"/>
</dbReference>
<comment type="caution">
    <text evidence="2">The sequence shown here is derived from an EMBL/GenBank/DDBJ whole genome shotgun (WGS) entry which is preliminary data.</text>
</comment>
<dbReference type="Proteomes" id="UP000176282">
    <property type="component" value="Unassembled WGS sequence"/>
</dbReference>
<dbReference type="STRING" id="1798680.A3J66_02845"/>
<organism evidence="2 3">
    <name type="scientific">Candidatus Magasanikbacteria bacterium RIFCSPHIGHO2_02_FULL_47_14</name>
    <dbReference type="NCBI Taxonomy" id="1798680"/>
    <lineage>
        <taxon>Bacteria</taxon>
        <taxon>Candidatus Magasanikiibacteriota</taxon>
    </lineage>
</organism>
<dbReference type="AlphaFoldDB" id="A0A1F6M862"/>
<evidence type="ECO:0000313" key="3">
    <source>
        <dbReference type="Proteomes" id="UP000176282"/>
    </source>
</evidence>
<name>A0A1F6M862_9BACT</name>
<evidence type="ECO:0000313" key="2">
    <source>
        <dbReference type="EMBL" id="OGH67806.1"/>
    </source>
</evidence>
<protein>
    <recommendedName>
        <fullName evidence="1">Methyltransferase domain-containing protein</fullName>
    </recommendedName>
</protein>
<evidence type="ECO:0000259" key="1">
    <source>
        <dbReference type="Pfam" id="PF13847"/>
    </source>
</evidence>
<feature type="domain" description="Methyltransferase" evidence="1">
    <location>
        <begin position="21"/>
        <end position="134"/>
    </location>
</feature>
<dbReference type="InterPro" id="IPR029063">
    <property type="entry name" value="SAM-dependent_MTases_sf"/>
</dbReference>
<sequence>MYHSGNQLIDPHLLFDKTRLSPGMHIADFGCGRTGHIVFPGAMVVGERGVVYAVDILKSVLEEVDKRAKMENLTHVHTIWSDLEKVGKTAIPSETLDTVFIINMLYHTKDHTIVCDEAKRLLKNKARIVVVDWIKNGLPFGPTQEQFVNFGSIREWAQREDFAIQEEFPMGQYHWGIILYRHI</sequence>
<dbReference type="InterPro" id="IPR025714">
    <property type="entry name" value="Methyltranfer_dom"/>
</dbReference>
<dbReference type="EMBL" id="MFQB01000024">
    <property type="protein sequence ID" value="OGH67806.1"/>
    <property type="molecule type" value="Genomic_DNA"/>
</dbReference>
<reference evidence="2 3" key="1">
    <citation type="journal article" date="2016" name="Nat. Commun.">
        <title>Thousands of microbial genomes shed light on interconnected biogeochemical processes in an aquifer system.</title>
        <authorList>
            <person name="Anantharaman K."/>
            <person name="Brown C.T."/>
            <person name="Hug L.A."/>
            <person name="Sharon I."/>
            <person name="Castelle C.J."/>
            <person name="Probst A.J."/>
            <person name="Thomas B.C."/>
            <person name="Singh A."/>
            <person name="Wilkins M.J."/>
            <person name="Karaoz U."/>
            <person name="Brodie E.L."/>
            <person name="Williams K.H."/>
            <person name="Hubbard S.S."/>
            <person name="Banfield J.F."/>
        </authorList>
    </citation>
    <scope>NUCLEOTIDE SEQUENCE [LARGE SCALE GENOMIC DNA]</scope>
</reference>